<proteinExistence type="predicted"/>
<protein>
    <recommendedName>
        <fullName evidence="2">Lipoprotein</fullName>
    </recommendedName>
</protein>
<organism evidence="1">
    <name type="scientific">marine sediment metagenome</name>
    <dbReference type="NCBI Taxonomy" id="412755"/>
    <lineage>
        <taxon>unclassified sequences</taxon>
        <taxon>metagenomes</taxon>
        <taxon>ecological metagenomes</taxon>
    </lineage>
</organism>
<accession>X1GDR7</accession>
<gene>
    <name evidence="1" type="ORF">S03H2_20769</name>
</gene>
<evidence type="ECO:0008006" key="2">
    <source>
        <dbReference type="Google" id="ProtNLM"/>
    </source>
</evidence>
<name>X1GDR7_9ZZZZ</name>
<comment type="caution">
    <text evidence="1">The sequence shown here is derived from an EMBL/GenBank/DDBJ whole genome shotgun (WGS) entry which is preliminary data.</text>
</comment>
<dbReference type="PROSITE" id="PS51257">
    <property type="entry name" value="PROKAR_LIPOPROTEIN"/>
    <property type="match status" value="1"/>
</dbReference>
<sequence>MKSVGTIAVVFFVALLVFSAGCEPAPSTPPKPPTVDGNIPDKFSVYTRYVPAQIDIIPLTEFVCVGSAQDASKIRIYVSLLDSFDCQIKTPGTFRFELYR</sequence>
<feature type="non-terminal residue" evidence="1">
    <location>
        <position position="100"/>
    </location>
</feature>
<reference evidence="1" key="1">
    <citation type="journal article" date="2014" name="Front. Microbiol.">
        <title>High frequency of phylogenetically diverse reductive dehalogenase-homologous genes in deep subseafloor sedimentary metagenomes.</title>
        <authorList>
            <person name="Kawai M."/>
            <person name="Futagami T."/>
            <person name="Toyoda A."/>
            <person name="Takaki Y."/>
            <person name="Nishi S."/>
            <person name="Hori S."/>
            <person name="Arai W."/>
            <person name="Tsubouchi T."/>
            <person name="Morono Y."/>
            <person name="Uchiyama I."/>
            <person name="Ito T."/>
            <person name="Fujiyama A."/>
            <person name="Inagaki F."/>
            <person name="Takami H."/>
        </authorList>
    </citation>
    <scope>NUCLEOTIDE SEQUENCE</scope>
    <source>
        <strain evidence="1">Expedition CK06-06</strain>
    </source>
</reference>
<dbReference type="AlphaFoldDB" id="X1GDR7"/>
<dbReference type="EMBL" id="BARU01010983">
    <property type="protein sequence ID" value="GAH39754.1"/>
    <property type="molecule type" value="Genomic_DNA"/>
</dbReference>
<evidence type="ECO:0000313" key="1">
    <source>
        <dbReference type="EMBL" id="GAH39754.1"/>
    </source>
</evidence>